<comment type="similarity">
    <text evidence="1">Belongs to the proteasome subunit S14 family.</text>
</comment>
<dbReference type="InterPro" id="IPR006746">
    <property type="entry name" value="26S_Psome_Rpn12"/>
</dbReference>
<evidence type="ECO:0000313" key="5">
    <source>
        <dbReference type="Proteomes" id="UP000078561"/>
    </source>
</evidence>
<dbReference type="InterPro" id="IPR000717">
    <property type="entry name" value="PCI_dom"/>
</dbReference>
<keyword evidence="2" id="KW-0647">Proteasome</keyword>
<dbReference type="OrthoDB" id="8775810at2759"/>
<sequence length="262" mass="29862">MSQNLPALRDQLKAELHASSPNLQKCNQLLVQSKMAMIQLGAYTPSAQTDPNALVVAREILEMGAYHSVRVKDISSFERYIAQLHPYYHDLGSVLPPSPQMYPLIGLNLLRLLSQNRLSDFHTSLETIDPEQLQTNQYIKQAVDLEQFLMEGSYNKVWSTRSTVQGEEFMFFYDILINTIRKEIASCSEKAYDSLPLQDAGTLLFLKNTQELLDFANEQGWKVNPAEQVVYFGADDKDAVEIPQEQIITRTLAYARELERIV</sequence>
<dbReference type="FunFam" id="1.25.40.990:FF:000001">
    <property type="entry name" value="26S proteasome non-ATPase regulatory subunit"/>
    <property type="match status" value="1"/>
</dbReference>
<evidence type="ECO:0000256" key="2">
    <source>
        <dbReference type="ARBA" id="ARBA00022942"/>
    </source>
</evidence>
<dbReference type="Pfam" id="PF10075">
    <property type="entry name" value="CSN8_PSD8_EIF3K"/>
    <property type="match status" value="1"/>
</dbReference>
<dbReference type="EMBL" id="LT551165">
    <property type="protein sequence ID" value="SAL96672.1"/>
    <property type="molecule type" value="Genomic_DNA"/>
</dbReference>
<dbReference type="GO" id="GO:0005634">
    <property type="term" value="C:nucleus"/>
    <property type="evidence" value="ECO:0007669"/>
    <property type="project" value="TreeGrafter"/>
</dbReference>
<feature type="domain" description="PCI" evidence="3">
    <location>
        <begin position="72"/>
        <end position="247"/>
    </location>
</feature>
<evidence type="ECO:0000313" key="4">
    <source>
        <dbReference type="EMBL" id="SAL96672.1"/>
    </source>
</evidence>
<evidence type="ECO:0000259" key="3">
    <source>
        <dbReference type="PROSITE" id="PS50250"/>
    </source>
</evidence>
<gene>
    <name evidence="4" type="primary">ABSGL_02088.1 scaffold 2596</name>
</gene>
<dbReference type="OMA" id="HIMDGYF"/>
<dbReference type="FunCoup" id="A0A163J1X4">
    <property type="interactions" value="811"/>
</dbReference>
<dbReference type="GO" id="GO:0005829">
    <property type="term" value="C:cytosol"/>
    <property type="evidence" value="ECO:0007669"/>
    <property type="project" value="TreeGrafter"/>
</dbReference>
<dbReference type="STRING" id="4829.A0A163J1X4"/>
<accession>A0A163J1X4</accession>
<name>A0A163J1X4_ABSGL</name>
<reference evidence="4" key="1">
    <citation type="submission" date="2016-04" db="EMBL/GenBank/DDBJ databases">
        <authorList>
            <person name="Evans L.H."/>
            <person name="Alamgir A."/>
            <person name="Owens N."/>
            <person name="Weber N.D."/>
            <person name="Virtaneva K."/>
            <person name="Barbian K."/>
            <person name="Babar A."/>
            <person name="Rosenke K."/>
        </authorList>
    </citation>
    <scope>NUCLEOTIDE SEQUENCE [LARGE SCALE GENOMIC DNA]</scope>
    <source>
        <strain evidence="4">CBS 101.48</strain>
    </source>
</reference>
<dbReference type="PANTHER" id="PTHR12387">
    <property type="entry name" value="26S PROTEASOME NON-ATPASE REGULATORY SUBUNIT 8"/>
    <property type="match status" value="1"/>
</dbReference>
<keyword evidence="5" id="KW-1185">Reference proteome</keyword>
<proteinExistence type="inferred from homology"/>
<organism evidence="4">
    <name type="scientific">Absidia glauca</name>
    <name type="common">Pin mould</name>
    <dbReference type="NCBI Taxonomy" id="4829"/>
    <lineage>
        <taxon>Eukaryota</taxon>
        <taxon>Fungi</taxon>
        <taxon>Fungi incertae sedis</taxon>
        <taxon>Mucoromycota</taxon>
        <taxon>Mucoromycotina</taxon>
        <taxon>Mucoromycetes</taxon>
        <taxon>Mucorales</taxon>
        <taxon>Cunninghamellaceae</taxon>
        <taxon>Absidia</taxon>
    </lineage>
</organism>
<dbReference type="AlphaFoldDB" id="A0A163J1X4"/>
<evidence type="ECO:0000256" key="1">
    <source>
        <dbReference type="ARBA" id="ARBA00009627"/>
    </source>
</evidence>
<dbReference type="PANTHER" id="PTHR12387:SF0">
    <property type="entry name" value="26S PROTEASOME NON-ATPASE REGULATORY SUBUNIT 8"/>
    <property type="match status" value="1"/>
</dbReference>
<protein>
    <recommendedName>
        <fullName evidence="3">PCI domain-containing protein</fullName>
    </recommendedName>
</protein>
<dbReference type="PROSITE" id="PS50250">
    <property type="entry name" value="PCI"/>
    <property type="match status" value="1"/>
</dbReference>
<dbReference type="GO" id="GO:0008541">
    <property type="term" value="C:proteasome regulatory particle, lid subcomplex"/>
    <property type="evidence" value="ECO:0007669"/>
    <property type="project" value="TreeGrafter"/>
</dbReference>
<dbReference type="GO" id="GO:0043161">
    <property type="term" value="P:proteasome-mediated ubiquitin-dependent protein catabolic process"/>
    <property type="evidence" value="ECO:0007669"/>
    <property type="project" value="TreeGrafter"/>
</dbReference>
<dbReference type="Gene3D" id="1.25.40.990">
    <property type="match status" value="1"/>
</dbReference>
<dbReference type="InterPro" id="IPR033464">
    <property type="entry name" value="CSN8_PSD8_EIF3K"/>
</dbReference>
<dbReference type="InParanoid" id="A0A163J1X4"/>
<dbReference type="Proteomes" id="UP000078561">
    <property type="component" value="Unassembled WGS sequence"/>
</dbReference>